<protein>
    <submittedName>
        <fullName evidence="1">Uncharacterized protein</fullName>
    </submittedName>
</protein>
<comment type="caution">
    <text evidence="1">The sequence shown here is derived from an EMBL/GenBank/DDBJ whole genome shotgun (WGS) entry which is preliminary data.</text>
</comment>
<accession>A0A2H0X0X4</accession>
<evidence type="ECO:0000313" key="2">
    <source>
        <dbReference type="Proteomes" id="UP000229574"/>
    </source>
</evidence>
<evidence type="ECO:0000313" key="1">
    <source>
        <dbReference type="EMBL" id="PIS17828.1"/>
    </source>
</evidence>
<proteinExistence type="predicted"/>
<dbReference type="Pfam" id="PF12441">
    <property type="entry name" value="CopG_antitoxin"/>
    <property type="match status" value="1"/>
</dbReference>
<dbReference type="Proteomes" id="UP000229574">
    <property type="component" value="Unassembled WGS sequence"/>
</dbReference>
<name>A0A2H0X0X4_9BACT</name>
<dbReference type="AlphaFoldDB" id="A0A2H0X0X4"/>
<dbReference type="EMBL" id="PEYY01000100">
    <property type="protein sequence ID" value="PIS17828.1"/>
    <property type="molecule type" value="Genomic_DNA"/>
</dbReference>
<sequence length="90" mass="10678">MKKLKNSLPKFKSEDEERDFWATHSILDFPGRFKRIEMDFSALKMSTKPITIRLPESMIYNLKMMANKRDVPYQSFVKTILADRIKAEYA</sequence>
<reference evidence="2" key="1">
    <citation type="submission" date="2017-09" db="EMBL/GenBank/DDBJ databases">
        <title>Depth-based differentiation of microbial function through sediment-hosted aquifers and enrichment of novel symbionts in the deep terrestrial subsurface.</title>
        <authorList>
            <person name="Probst A.J."/>
            <person name="Ladd B."/>
            <person name="Jarett J.K."/>
            <person name="Geller-Mcgrath D.E."/>
            <person name="Sieber C.M.K."/>
            <person name="Emerson J.B."/>
            <person name="Anantharaman K."/>
            <person name="Thomas B.C."/>
            <person name="Malmstrom R."/>
            <person name="Stieglmeier M."/>
            <person name="Klingl A."/>
            <person name="Woyke T."/>
            <person name="Ryan C.M."/>
            <person name="Banfield J.F."/>
        </authorList>
    </citation>
    <scope>NUCLEOTIDE SEQUENCE [LARGE SCALE GENOMIC DNA]</scope>
</reference>
<dbReference type="InterPro" id="IPR022148">
    <property type="entry name" value="CopG_antitoxin"/>
</dbReference>
<gene>
    <name evidence="1" type="ORF">COT54_02545</name>
</gene>
<organism evidence="1 2">
    <name type="scientific">Candidatus Collierbacteria bacterium CG09_land_8_20_14_0_10_46_12</name>
    <dbReference type="NCBI Taxonomy" id="1974533"/>
    <lineage>
        <taxon>Bacteria</taxon>
        <taxon>Candidatus Collieribacteriota</taxon>
    </lineage>
</organism>